<evidence type="ECO:0000313" key="2">
    <source>
        <dbReference type="Proteomes" id="UP000184364"/>
    </source>
</evidence>
<dbReference type="AlphaFoldDB" id="A0A1M7DDA7"/>
<accession>A0A1M7DDA7</accession>
<reference evidence="2" key="1">
    <citation type="submission" date="2016-11" db="EMBL/GenBank/DDBJ databases">
        <authorList>
            <person name="Varghese N."/>
            <person name="Submissions S."/>
        </authorList>
    </citation>
    <scope>NUCLEOTIDE SEQUENCE [LARGE SCALE GENOMIC DNA]</scope>
    <source>
        <strain evidence="2">DSM 26899</strain>
    </source>
</reference>
<gene>
    <name evidence="1" type="ORF">SAMN05444267_102468</name>
</gene>
<organism evidence="1 2">
    <name type="scientific">Chryseobacterium polytrichastri</name>
    <dbReference type="NCBI Taxonomy" id="1302687"/>
    <lineage>
        <taxon>Bacteria</taxon>
        <taxon>Pseudomonadati</taxon>
        <taxon>Bacteroidota</taxon>
        <taxon>Flavobacteriia</taxon>
        <taxon>Flavobacteriales</taxon>
        <taxon>Weeksellaceae</taxon>
        <taxon>Chryseobacterium group</taxon>
        <taxon>Chryseobacterium</taxon>
    </lineage>
</organism>
<protein>
    <submittedName>
        <fullName evidence="1">Uncharacterized protein</fullName>
    </submittedName>
</protein>
<keyword evidence="2" id="KW-1185">Reference proteome</keyword>
<sequence length="41" mass="4821">MQDIKKGGLTKATYQSKLKIYYKFKITYCRITPAFPMFPEA</sequence>
<dbReference type="Proteomes" id="UP000184364">
    <property type="component" value="Unassembled WGS sequence"/>
</dbReference>
<proteinExistence type="predicted"/>
<evidence type="ECO:0000313" key="1">
    <source>
        <dbReference type="EMBL" id="SHL77189.1"/>
    </source>
</evidence>
<dbReference type="EMBL" id="FRAV01000024">
    <property type="protein sequence ID" value="SHL77189.1"/>
    <property type="molecule type" value="Genomic_DNA"/>
</dbReference>
<name>A0A1M7DDA7_9FLAO</name>